<evidence type="ECO:0000259" key="2">
    <source>
        <dbReference type="Pfam" id="PF13280"/>
    </source>
</evidence>
<gene>
    <name evidence="4" type="ORF">CLV38_12543</name>
</gene>
<dbReference type="Gene3D" id="1.10.10.10">
    <property type="entry name" value="Winged helix-like DNA-binding domain superfamily/Winged helix DNA-binding domain"/>
    <property type="match status" value="1"/>
</dbReference>
<dbReference type="PANTHER" id="PTHR34580:SF1">
    <property type="entry name" value="PROTEIN PAFC"/>
    <property type="match status" value="1"/>
</dbReference>
<dbReference type="PIRSF" id="PIRSF016838">
    <property type="entry name" value="PafC"/>
    <property type="match status" value="1"/>
</dbReference>
<dbReference type="InterPro" id="IPR028349">
    <property type="entry name" value="PafC-like"/>
</dbReference>
<comment type="caution">
    <text evidence="4">The sequence shown here is derived from an EMBL/GenBank/DDBJ whole genome shotgun (WGS) entry which is preliminary data.</text>
</comment>
<accession>A0A2T0W0Z0</accession>
<protein>
    <submittedName>
        <fullName evidence="4">Putative DNA-binding transcriptional regulator YafY</fullName>
    </submittedName>
</protein>
<dbReference type="InterPro" id="IPR036388">
    <property type="entry name" value="WH-like_DNA-bd_sf"/>
</dbReference>
<evidence type="ECO:0000259" key="3">
    <source>
        <dbReference type="Pfam" id="PF25583"/>
    </source>
</evidence>
<dbReference type="PANTHER" id="PTHR34580">
    <property type="match status" value="1"/>
</dbReference>
<organism evidence="4 5">
    <name type="scientific">Alkalibacterium olivapovliticus</name>
    <dbReference type="NCBI Taxonomy" id="99907"/>
    <lineage>
        <taxon>Bacteria</taxon>
        <taxon>Bacillati</taxon>
        <taxon>Bacillota</taxon>
        <taxon>Bacilli</taxon>
        <taxon>Lactobacillales</taxon>
        <taxon>Carnobacteriaceae</taxon>
        <taxon>Alkalibacterium</taxon>
    </lineage>
</organism>
<evidence type="ECO:0000313" key="5">
    <source>
        <dbReference type="Proteomes" id="UP000238205"/>
    </source>
</evidence>
<evidence type="ECO:0000313" key="4">
    <source>
        <dbReference type="EMBL" id="PRY78672.1"/>
    </source>
</evidence>
<dbReference type="Pfam" id="PF25583">
    <property type="entry name" value="WCX"/>
    <property type="match status" value="1"/>
</dbReference>
<sequence>MRLDRLLGITMELLSKKKMTASELAEKYEVSVRTIYRDMESISMAGIPIKATTGTAGGFETMPGYFLSKNYFSLQELGLMYHFFKALGAVSENSPFSGVTQKLSALNNQLEETSQVLFKSVATDKEAENLLNLHKAVVEAEVLTIQYIDAHGTRTKRDILPYQLIWEDSSWYLEAYCLLRQAKRYFKLSRIDSVQKSGQYIEKKPELLEEVRSDGFQTTLLFDYSVQSKVDEQFSGKWVKTEKGLSVETEFYDKQYALSVILSYTNKVKVIEPDWLRKDLVNVLRDIQRKYKEE</sequence>
<dbReference type="PROSITE" id="PS52050">
    <property type="entry name" value="WYL"/>
    <property type="match status" value="1"/>
</dbReference>
<dbReference type="InterPro" id="IPR026881">
    <property type="entry name" value="WYL_dom"/>
</dbReference>
<evidence type="ECO:0000259" key="1">
    <source>
        <dbReference type="Pfam" id="PF08279"/>
    </source>
</evidence>
<dbReference type="SUPFAM" id="SSF46785">
    <property type="entry name" value="Winged helix' DNA-binding domain"/>
    <property type="match status" value="1"/>
</dbReference>
<keyword evidence="4" id="KW-0238">DNA-binding</keyword>
<dbReference type="AlphaFoldDB" id="A0A2T0W0Z0"/>
<dbReference type="Proteomes" id="UP000238205">
    <property type="component" value="Unassembled WGS sequence"/>
</dbReference>
<proteinExistence type="predicted"/>
<feature type="domain" description="WCX" evidence="3">
    <location>
        <begin position="218"/>
        <end position="287"/>
    </location>
</feature>
<name>A0A2T0W0Z0_9LACT</name>
<dbReference type="InterPro" id="IPR013196">
    <property type="entry name" value="HTH_11"/>
</dbReference>
<dbReference type="Pfam" id="PF13280">
    <property type="entry name" value="WYL"/>
    <property type="match status" value="1"/>
</dbReference>
<dbReference type="InterPro" id="IPR036390">
    <property type="entry name" value="WH_DNA-bd_sf"/>
</dbReference>
<dbReference type="InterPro" id="IPR057727">
    <property type="entry name" value="WCX_dom"/>
</dbReference>
<feature type="domain" description="WYL" evidence="2">
    <location>
        <begin position="128"/>
        <end position="195"/>
    </location>
</feature>
<dbReference type="GO" id="GO:0003677">
    <property type="term" value="F:DNA binding"/>
    <property type="evidence" value="ECO:0007669"/>
    <property type="project" value="UniProtKB-KW"/>
</dbReference>
<reference evidence="4 5" key="1">
    <citation type="submission" date="2018-03" db="EMBL/GenBank/DDBJ databases">
        <title>Genomic Encyclopedia of Archaeal and Bacterial Type Strains, Phase II (KMG-II): from individual species to whole genera.</title>
        <authorList>
            <person name="Goeker M."/>
        </authorList>
    </citation>
    <scope>NUCLEOTIDE SEQUENCE [LARGE SCALE GENOMIC DNA]</scope>
    <source>
        <strain evidence="4 5">DSM 13175</strain>
    </source>
</reference>
<dbReference type="EMBL" id="PVTO01000025">
    <property type="protein sequence ID" value="PRY78672.1"/>
    <property type="molecule type" value="Genomic_DNA"/>
</dbReference>
<dbReference type="OrthoDB" id="9815009at2"/>
<feature type="domain" description="Helix-turn-helix type 11" evidence="1">
    <location>
        <begin position="11"/>
        <end position="57"/>
    </location>
</feature>
<dbReference type="Pfam" id="PF08279">
    <property type="entry name" value="HTH_11"/>
    <property type="match status" value="1"/>
</dbReference>
<dbReference type="InterPro" id="IPR051534">
    <property type="entry name" value="CBASS_pafABC_assoc_protein"/>
</dbReference>
<dbReference type="RefSeq" id="WP_106195424.1">
    <property type="nucleotide sequence ID" value="NZ_PVTO01000025.1"/>
</dbReference>
<keyword evidence="5" id="KW-1185">Reference proteome</keyword>